<gene>
    <name evidence="2" type="ORF">DILT_LOCUS5305</name>
</gene>
<evidence type="ECO:0000313" key="2">
    <source>
        <dbReference type="EMBL" id="VDN09474.1"/>
    </source>
</evidence>
<feature type="region of interest" description="Disordered" evidence="1">
    <location>
        <begin position="195"/>
        <end position="237"/>
    </location>
</feature>
<evidence type="ECO:0000313" key="3">
    <source>
        <dbReference type="Proteomes" id="UP000281553"/>
    </source>
</evidence>
<feature type="region of interest" description="Disordered" evidence="1">
    <location>
        <begin position="350"/>
        <end position="373"/>
    </location>
</feature>
<evidence type="ECO:0000256" key="1">
    <source>
        <dbReference type="SAM" id="MobiDB-lite"/>
    </source>
</evidence>
<dbReference type="PANTHER" id="PTHR42780">
    <property type="entry name" value="SOLEUCYL-TRNA SYNTHETASE"/>
    <property type="match status" value="1"/>
</dbReference>
<dbReference type="AlphaFoldDB" id="A0A3P7KY30"/>
<sequence>MLGEAKACANLSNCFKMLQKPSEAILCGQRQLEICRRLNDKSLHYIVDQKPHTDKIHTDIEETVAWMQACVELGRSIRTRKDLPLKAPLREAVVIHPDAKVHAEILSMQSYIVEELNVRNFSVTDDKAKYGVKLRGSLNPVVGARLKSQVKAVSEAVKNLSVEELEEYVKKNELTVAGHLLSGDDLTVVYSVGASAEEPPPKQQRKQQQKQQQGKKKDSAGENAVNHHQPETTGPIYEAMSDPNGLLILLDVRPDEELEQERLAREIINRIQRARKKVGKVAALFNPTSSCFPLKIQALFLALCAPEEAAKKALAQSVSVGQLAISDEASIPPDELKLFIYHQLSSSKSAASHSSAPPKPALDSTEQTLTVTNRKSGEEITVRLVDASGHPLISAIGDAGKINQGYNRNLPCNGCCVVRRIPECPFRGVP</sequence>
<feature type="compositionally biased region" description="Polar residues" evidence="1">
    <location>
        <begin position="364"/>
        <end position="373"/>
    </location>
</feature>
<name>A0A3P7KY30_DIBLA</name>
<dbReference type="PANTHER" id="PTHR42780:SF1">
    <property type="entry name" value="ISOLEUCINE--TRNA LIGASE, CYTOPLASMIC"/>
    <property type="match status" value="1"/>
</dbReference>
<reference evidence="2 3" key="1">
    <citation type="submission" date="2018-11" db="EMBL/GenBank/DDBJ databases">
        <authorList>
            <consortium name="Pathogen Informatics"/>
        </authorList>
    </citation>
    <scope>NUCLEOTIDE SEQUENCE [LARGE SCALE GENOMIC DNA]</scope>
</reference>
<dbReference type="InterPro" id="IPR023586">
    <property type="entry name" value="Ile-tRNA-ligase_type2"/>
</dbReference>
<dbReference type="GO" id="GO:0005524">
    <property type="term" value="F:ATP binding"/>
    <property type="evidence" value="ECO:0007669"/>
    <property type="project" value="InterPro"/>
</dbReference>
<dbReference type="Proteomes" id="UP000281553">
    <property type="component" value="Unassembled WGS sequence"/>
</dbReference>
<proteinExistence type="predicted"/>
<dbReference type="OrthoDB" id="6284831at2759"/>
<dbReference type="GO" id="GO:0004822">
    <property type="term" value="F:isoleucine-tRNA ligase activity"/>
    <property type="evidence" value="ECO:0007669"/>
    <property type="project" value="InterPro"/>
</dbReference>
<dbReference type="InterPro" id="IPR011990">
    <property type="entry name" value="TPR-like_helical_dom_sf"/>
</dbReference>
<dbReference type="GO" id="GO:0006428">
    <property type="term" value="P:isoleucyl-tRNA aminoacylation"/>
    <property type="evidence" value="ECO:0007669"/>
    <property type="project" value="TreeGrafter"/>
</dbReference>
<keyword evidence="3" id="KW-1185">Reference proteome</keyword>
<protein>
    <submittedName>
        <fullName evidence="2">Uncharacterized protein</fullName>
    </submittedName>
</protein>
<dbReference type="Gene3D" id="1.25.40.10">
    <property type="entry name" value="Tetratricopeptide repeat domain"/>
    <property type="match status" value="1"/>
</dbReference>
<dbReference type="EMBL" id="UYRU01047138">
    <property type="protein sequence ID" value="VDN09474.1"/>
    <property type="molecule type" value="Genomic_DNA"/>
</dbReference>
<organism evidence="2 3">
    <name type="scientific">Dibothriocephalus latus</name>
    <name type="common">Fish tapeworm</name>
    <name type="synonym">Diphyllobothrium latum</name>
    <dbReference type="NCBI Taxonomy" id="60516"/>
    <lineage>
        <taxon>Eukaryota</taxon>
        <taxon>Metazoa</taxon>
        <taxon>Spiralia</taxon>
        <taxon>Lophotrochozoa</taxon>
        <taxon>Platyhelminthes</taxon>
        <taxon>Cestoda</taxon>
        <taxon>Eucestoda</taxon>
        <taxon>Diphyllobothriidea</taxon>
        <taxon>Diphyllobothriidae</taxon>
        <taxon>Dibothriocephalus</taxon>
    </lineage>
</organism>
<dbReference type="InterPro" id="IPR009080">
    <property type="entry name" value="tRNAsynth_Ia_anticodon-bd"/>
</dbReference>
<dbReference type="SUPFAM" id="SSF47323">
    <property type="entry name" value="Anticodon-binding domain of a subclass of class I aminoacyl-tRNA synthetases"/>
    <property type="match status" value="1"/>
</dbReference>
<accession>A0A3P7KY30</accession>